<name>A0AAV1GGY4_XYRNO</name>
<gene>
    <name evidence="2" type="ORF">XNOV1_A024014</name>
</gene>
<protein>
    <submittedName>
        <fullName evidence="2">PiggyBac transposable element-derived protein 4-like</fullName>
    </submittedName>
</protein>
<organism evidence="2 3">
    <name type="scientific">Xyrichtys novacula</name>
    <name type="common">Pearly razorfish</name>
    <name type="synonym">Hemipteronotus novacula</name>
    <dbReference type="NCBI Taxonomy" id="13765"/>
    <lineage>
        <taxon>Eukaryota</taxon>
        <taxon>Metazoa</taxon>
        <taxon>Chordata</taxon>
        <taxon>Craniata</taxon>
        <taxon>Vertebrata</taxon>
        <taxon>Euteleostomi</taxon>
        <taxon>Actinopterygii</taxon>
        <taxon>Neopterygii</taxon>
        <taxon>Teleostei</taxon>
        <taxon>Neoteleostei</taxon>
        <taxon>Acanthomorphata</taxon>
        <taxon>Eupercaria</taxon>
        <taxon>Labriformes</taxon>
        <taxon>Labridae</taxon>
        <taxon>Xyrichtys</taxon>
    </lineage>
</organism>
<dbReference type="PANTHER" id="PTHR46599:SF3">
    <property type="entry name" value="PIGGYBAC TRANSPOSABLE ELEMENT-DERIVED PROTEIN 4"/>
    <property type="match status" value="1"/>
</dbReference>
<evidence type="ECO:0000313" key="3">
    <source>
        <dbReference type="Proteomes" id="UP001178508"/>
    </source>
</evidence>
<dbReference type="AlphaFoldDB" id="A0AAV1GGY4"/>
<dbReference type="InterPro" id="IPR029526">
    <property type="entry name" value="PGBD"/>
</dbReference>
<evidence type="ECO:0000259" key="1">
    <source>
        <dbReference type="Pfam" id="PF13843"/>
    </source>
</evidence>
<dbReference type="Proteomes" id="UP001178508">
    <property type="component" value="Chromosome 14"/>
</dbReference>
<proteinExistence type="predicted"/>
<sequence length="103" mass="11327">MDTREGSMCTTVHSVYTGETVLRLQTAGDGHSQRVPLARPTAVDGYNKYMGGVDTSNQMLGTNSVHRRTRRCPMTVFQHLVAMAATNSYMLPKKSARHSRGSP</sequence>
<reference evidence="2" key="1">
    <citation type="submission" date="2023-08" db="EMBL/GenBank/DDBJ databases">
        <authorList>
            <person name="Alioto T."/>
            <person name="Alioto T."/>
            <person name="Gomez Garrido J."/>
        </authorList>
    </citation>
    <scope>NUCLEOTIDE SEQUENCE</scope>
</reference>
<dbReference type="PANTHER" id="PTHR46599">
    <property type="entry name" value="PIGGYBAC TRANSPOSABLE ELEMENT-DERIVED PROTEIN 4"/>
    <property type="match status" value="1"/>
</dbReference>
<dbReference type="Pfam" id="PF13843">
    <property type="entry name" value="DDE_Tnp_1_7"/>
    <property type="match status" value="1"/>
</dbReference>
<evidence type="ECO:0000313" key="2">
    <source>
        <dbReference type="EMBL" id="CAJ1071447.1"/>
    </source>
</evidence>
<accession>A0AAV1GGY4</accession>
<feature type="domain" description="PiggyBac transposable element-derived protein" evidence="1">
    <location>
        <begin position="16"/>
        <end position="89"/>
    </location>
</feature>
<keyword evidence="3" id="KW-1185">Reference proteome</keyword>
<dbReference type="EMBL" id="OY660877">
    <property type="protein sequence ID" value="CAJ1071447.1"/>
    <property type="molecule type" value="Genomic_DNA"/>
</dbReference>